<dbReference type="SUPFAM" id="SSF50475">
    <property type="entry name" value="FMN-binding split barrel"/>
    <property type="match status" value="1"/>
</dbReference>
<reference evidence="1" key="1">
    <citation type="submission" date="2022-11" db="EMBL/GenBank/DDBJ databases">
        <authorList>
            <person name="Petersen C."/>
        </authorList>
    </citation>
    <scope>NUCLEOTIDE SEQUENCE</scope>
    <source>
        <strain evidence="1">IBT 20477</strain>
    </source>
</reference>
<evidence type="ECO:0008006" key="3">
    <source>
        <dbReference type="Google" id="ProtNLM"/>
    </source>
</evidence>
<comment type="caution">
    <text evidence="1">The sequence shown here is derived from an EMBL/GenBank/DDBJ whole genome shotgun (WGS) entry which is preliminary data.</text>
</comment>
<organism evidence="1 2">
    <name type="scientific">Penicillium cf. viridicatum</name>
    <dbReference type="NCBI Taxonomy" id="2972119"/>
    <lineage>
        <taxon>Eukaryota</taxon>
        <taxon>Fungi</taxon>
        <taxon>Dikarya</taxon>
        <taxon>Ascomycota</taxon>
        <taxon>Pezizomycotina</taxon>
        <taxon>Eurotiomycetes</taxon>
        <taxon>Eurotiomycetidae</taxon>
        <taxon>Eurotiales</taxon>
        <taxon>Aspergillaceae</taxon>
        <taxon>Penicillium</taxon>
    </lineage>
</organism>
<dbReference type="Proteomes" id="UP001150942">
    <property type="component" value="Unassembled WGS sequence"/>
</dbReference>
<sequence>MYTETKPDTRKVVPTWNYSAVQVYGKLSLYYDSKTFEAGAFLHKHIRDLLQHTEETIIGYATVDEAPEKYVELLQRNIVEIEIRIEKIQGKFKTSQQMKVGDREGVAMGFAAMGGETGKALSKLVKERGLLHDAEKQ</sequence>
<name>A0A9W9T8X8_9EURO</name>
<dbReference type="PANTHER" id="PTHR35802:SF1">
    <property type="entry name" value="PROTEASE SYNTHASE AND SPORULATION PROTEIN PAI 2"/>
    <property type="match status" value="1"/>
</dbReference>
<protein>
    <recommendedName>
        <fullName evidence="3">Transcriptional regulator</fullName>
    </recommendedName>
</protein>
<dbReference type="AlphaFoldDB" id="A0A9W9T8X8"/>
<dbReference type="OrthoDB" id="2101473at2759"/>
<dbReference type="PANTHER" id="PTHR35802">
    <property type="entry name" value="PROTEASE SYNTHASE AND SPORULATION PROTEIN PAI 2"/>
    <property type="match status" value="1"/>
</dbReference>
<dbReference type="Gene3D" id="2.30.110.10">
    <property type="entry name" value="Electron Transport, Fmn-binding Protein, Chain A"/>
    <property type="match status" value="1"/>
</dbReference>
<dbReference type="EMBL" id="JAPQKQ010000001">
    <property type="protein sequence ID" value="KAJ5212885.1"/>
    <property type="molecule type" value="Genomic_DNA"/>
</dbReference>
<dbReference type="InterPro" id="IPR012349">
    <property type="entry name" value="Split_barrel_FMN-bd"/>
</dbReference>
<accession>A0A9W9T8X8</accession>
<proteinExistence type="predicted"/>
<gene>
    <name evidence="1" type="ORF">N7449_000054</name>
</gene>
<keyword evidence="2" id="KW-1185">Reference proteome</keyword>
<reference evidence="1" key="2">
    <citation type="journal article" date="2023" name="IMA Fungus">
        <title>Comparative genomic study of the Penicillium genus elucidates a diverse pangenome and 15 lateral gene transfer events.</title>
        <authorList>
            <person name="Petersen C."/>
            <person name="Sorensen T."/>
            <person name="Nielsen M.R."/>
            <person name="Sondergaard T.E."/>
            <person name="Sorensen J.L."/>
            <person name="Fitzpatrick D.A."/>
            <person name="Frisvad J.C."/>
            <person name="Nielsen K.L."/>
        </authorList>
    </citation>
    <scope>NUCLEOTIDE SEQUENCE</scope>
    <source>
        <strain evidence="1">IBT 20477</strain>
    </source>
</reference>
<evidence type="ECO:0000313" key="2">
    <source>
        <dbReference type="Proteomes" id="UP001150942"/>
    </source>
</evidence>
<dbReference type="InterPro" id="IPR007396">
    <property type="entry name" value="TR_PAI2-type"/>
</dbReference>
<dbReference type="Pfam" id="PF04299">
    <property type="entry name" value="FMN_bind_2"/>
    <property type="match status" value="1"/>
</dbReference>
<evidence type="ECO:0000313" key="1">
    <source>
        <dbReference type="EMBL" id="KAJ5212885.1"/>
    </source>
</evidence>